<dbReference type="PROSITE" id="PS50172">
    <property type="entry name" value="BRCT"/>
    <property type="match status" value="1"/>
</dbReference>
<comment type="caution">
    <text evidence="3">The sequence shown here is derived from an EMBL/GenBank/DDBJ whole genome shotgun (WGS) entry which is preliminary data.</text>
</comment>
<dbReference type="Gene3D" id="3.40.50.10190">
    <property type="entry name" value="BRCT domain"/>
    <property type="match status" value="1"/>
</dbReference>
<feature type="compositionally biased region" description="Basic and acidic residues" evidence="1">
    <location>
        <begin position="150"/>
        <end position="161"/>
    </location>
</feature>
<dbReference type="EMBL" id="QZBD01000125">
    <property type="protein sequence ID" value="THY27993.1"/>
    <property type="molecule type" value="Genomic_DNA"/>
</dbReference>
<dbReference type="InterPro" id="IPR036420">
    <property type="entry name" value="BRCT_dom_sf"/>
</dbReference>
<feature type="compositionally biased region" description="Polar residues" evidence="1">
    <location>
        <begin position="162"/>
        <end position="175"/>
    </location>
</feature>
<protein>
    <recommendedName>
        <fullName evidence="2">BRCT domain-containing protein</fullName>
    </recommendedName>
</protein>
<evidence type="ECO:0000259" key="2">
    <source>
        <dbReference type="PROSITE" id="PS50172"/>
    </source>
</evidence>
<evidence type="ECO:0000313" key="3">
    <source>
        <dbReference type="EMBL" id="THY27993.1"/>
    </source>
</evidence>
<feature type="compositionally biased region" description="Basic and acidic residues" evidence="1">
    <location>
        <begin position="176"/>
        <end position="188"/>
    </location>
</feature>
<organism evidence="3 4">
    <name type="scientific">Aureobasidium pullulans</name>
    <name type="common">Black yeast</name>
    <name type="synonym">Pullularia pullulans</name>
    <dbReference type="NCBI Taxonomy" id="5580"/>
    <lineage>
        <taxon>Eukaryota</taxon>
        <taxon>Fungi</taxon>
        <taxon>Dikarya</taxon>
        <taxon>Ascomycota</taxon>
        <taxon>Pezizomycotina</taxon>
        <taxon>Dothideomycetes</taxon>
        <taxon>Dothideomycetidae</taxon>
        <taxon>Dothideales</taxon>
        <taxon>Saccotheciaceae</taxon>
        <taxon>Aureobasidium</taxon>
    </lineage>
</organism>
<name>A0A4V4JW43_AURPU</name>
<gene>
    <name evidence="3" type="ORF">D6D01_04053</name>
</gene>
<feature type="compositionally biased region" description="Pro residues" evidence="1">
    <location>
        <begin position="1"/>
        <end position="16"/>
    </location>
</feature>
<dbReference type="Proteomes" id="UP000306584">
    <property type="component" value="Unassembled WGS sequence"/>
</dbReference>
<dbReference type="Pfam" id="PF00533">
    <property type="entry name" value="BRCT"/>
    <property type="match status" value="1"/>
</dbReference>
<accession>A0A4V4JW43</accession>
<feature type="domain" description="BRCT" evidence="2">
    <location>
        <begin position="197"/>
        <end position="304"/>
    </location>
</feature>
<reference evidence="3 4" key="1">
    <citation type="submission" date="2018-10" db="EMBL/GenBank/DDBJ databases">
        <title>Fifty Aureobasidium pullulans genomes reveal a recombining polyextremotolerant generalist.</title>
        <authorList>
            <person name="Gostincar C."/>
            <person name="Turk M."/>
            <person name="Zajc J."/>
            <person name="Gunde-Cimerman N."/>
        </authorList>
    </citation>
    <scope>NUCLEOTIDE SEQUENCE [LARGE SCALE GENOMIC DNA]</scope>
    <source>
        <strain evidence="3 4">EXF-6604</strain>
    </source>
</reference>
<evidence type="ECO:0000313" key="4">
    <source>
        <dbReference type="Proteomes" id="UP000306584"/>
    </source>
</evidence>
<sequence length="327" mass="35549">MSAIMPNPPQLPPPVSAKPKRRFFDPWNSSSTGHQRAENNLAGSTSWRESRSLKLRNQFSGGASGGARVADTVGAGSEDFGKDGRLENGGWIKGASGLRGRGQPSVVEAFRVKKTCVKDTATEKEKKQLDVKKVEEQELDFLDIPSAQTVREDSSQERKQEQASSYEATLLNEHQSPPERPQHVKQDLETEATTKPNPPQIFAGTCIYINGSTFPTISDHKLKHLLVTHGAHLSIHLGRRSVTHVILGRPNASAIPGAGGGLSASKMQKEISKIGGKNVKFVTAEWVMESVGKGKRAPEQRFEAVRLALKGTGRVEEMFAKAAKKKG</sequence>
<proteinExistence type="predicted"/>
<evidence type="ECO:0000256" key="1">
    <source>
        <dbReference type="SAM" id="MobiDB-lite"/>
    </source>
</evidence>
<dbReference type="SUPFAM" id="SSF52113">
    <property type="entry name" value="BRCT domain"/>
    <property type="match status" value="1"/>
</dbReference>
<feature type="region of interest" description="Disordered" evidence="1">
    <location>
        <begin position="144"/>
        <end position="197"/>
    </location>
</feature>
<dbReference type="InterPro" id="IPR001357">
    <property type="entry name" value="BRCT_dom"/>
</dbReference>
<feature type="region of interest" description="Disordered" evidence="1">
    <location>
        <begin position="1"/>
        <end position="103"/>
    </location>
</feature>
<dbReference type="AlphaFoldDB" id="A0A4V4JW43"/>